<evidence type="ECO:0000256" key="1">
    <source>
        <dbReference type="SAM" id="MobiDB-lite"/>
    </source>
</evidence>
<dbReference type="Proteomes" id="UP000663090">
    <property type="component" value="Chromosome"/>
</dbReference>
<feature type="compositionally biased region" description="Gly residues" evidence="1">
    <location>
        <begin position="23"/>
        <end position="37"/>
    </location>
</feature>
<dbReference type="PROSITE" id="PS51257">
    <property type="entry name" value="PROKAR_LIPOPROTEIN"/>
    <property type="match status" value="1"/>
</dbReference>
<dbReference type="RefSeq" id="WP_206713955.1">
    <property type="nucleotide sequence ID" value="NZ_CP071091.1"/>
</dbReference>
<accession>A0ABX7N0I7</accession>
<evidence type="ECO:0000313" key="3">
    <source>
        <dbReference type="Proteomes" id="UP000663090"/>
    </source>
</evidence>
<organism evidence="2 3">
    <name type="scientific">Myxococcus landrumensis</name>
    <dbReference type="NCBI Taxonomy" id="2813577"/>
    <lineage>
        <taxon>Bacteria</taxon>
        <taxon>Pseudomonadati</taxon>
        <taxon>Myxococcota</taxon>
        <taxon>Myxococcia</taxon>
        <taxon>Myxococcales</taxon>
        <taxon>Cystobacterineae</taxon>
        <taxon>Myxococcaceae</taxon>
        <taxon>Myxococcus</taxon>
    </lineage>
</organism>
<evidence type="ECO:0008006" key="4">
    <source>
        <dbReference type="Google" id="ProtNLM"/>
    </source>
</evidence>
<feature type="compositionally biased region" description="Basic and acidic residues" evidence="1">
    <location>
        <begin position="41"/>
        <end position="60"/>
    </location>
</feature>
<proteinExistence type="predicted"/>
<keyword evidence="3" id="KW-1185">Reference proteome</keyword>
<name>A0ABX7N0I7_9BACT</name>
<protein>
    <recommendedName>
        <fullName evidence="4">Lipoprotein</fullName>
    </recommendedName>
</protein>
<reference evidence="2 3" key="1">
    <citation type="submission" date="2021-02" db="EMBL/GenBank/DDBJ databases">
        <title>De Novo genome assembly of isolated myxobacteria.</title>
        <authorList>
            <person name="Stevens D.C."/>
        </authorList>
    </citation>
    <scope>NUCLEOTIDE SEQUENCE [LARGE SCALE GENOMIC DNA]</scope>
    <source>
        <strain evidence="2 3">SCHIC003</strain>
    </source>
</reference>
<evidence type="ECO:0000313" key="2">
    <source>
        <dbReference type="EMBL" id="QSQ12225.1"/>
    </source>
</evidence>
<dbReference type="EMBL" id="CP071091">
    <property type="protein sequence ID" value="QSQ12225.1"/>
    <property type="molecule type" value="Genomic_DNA"/>
</dbReference>
<gene>
    <name evidence="2" type="ORF">JY572_28200</name>
</gene>
<feature type="region of interest" description="Disordered" evidence="1">
    <location>
        <begin position="23"/>
        <end position="89"/>
    </location>
</feature>
<sequence length="176" mass="18547">MDDGSRQRRWWALLLAGSVLAAGCGGGEESEGGGMGPSAGVREKRSALWRDLVASREKPPDPQALKGPDEQGIGRPDHRRPEPSGSVKGYVSWVGDNELLIRDAQGKEQDVGVVPDTELRLNGKPVGLASMREGDSVEATYDDGPGGWVAREVVVRANSEPPPSPSDERGGAAVSP</sequence>